<dbReference type="Proteomes" id="UP000229916">
    <property type="component" value="Unassembled WGS sequence"/>
</dbReference>
<evidence type="ECO:0000313" key="1">
    <source>
        <dbReference type="EMBL" id="PIU69044.1"/>
    </source>
</evidence>
<evidence type="ECO:0000313" key="2">
    <source>
        <dbReference type="Proteomes" id="UP000229916"/>
    </source>
</evidence>
<sequence length="237" mass="26879">MNLQRFSGEQDPLGRNVATIFSGVAASYEGLAQRCKPLSGWSNVPELFDRTKAETVRLGDFITEQIRYIEEELPIWREDGRISEQEYHGALAEVKILKYILDPKNIRQSPKIEETVKNSGQLNVRQYLTGISFLVKEEKFYGEVSCVPECSISSQDTQGRIAMKIEVEGKEIGLRVERQNGGIVLDVDGPSLNIALQKVRERGHHFDFEDSKELSTPQGFYLFAKGMYEKIKACALR</sequence>
<proteinExistence type="predicted"/>
<dbReference type="EMBL" id="PEWD01000035">
    <property type="protein sequence ID" value="PIU69044.1"/>
    <property type="molecule type" value="Genomic_DNA"/>
</dbReference>
<accession>A0A2M7ANU2</accession>
<reference evidence="2" key="1">
    <citation type="submission" date="2017-09" db="EMBL/GenBank/DDBJ databases">
        <title>Depth-based differentiation of microbial function through sediment-hosted aquifers and enrichment of novel symbionts in the deep terrestrial subsurface.</title>
        <authorList>
            <person name="Probst A.J."/>
            <person name="Ladd B."/>
            <person name="Jarett J.K."/>
            <person name="Geller-Mcgrath D.E."/>
            <person name="Sieber C.M.K."/>
            <person name="Emerson J.B."/>
            <person name="Anantharaman K."/>
            <person name="Thomas B.C."/>
            <person name="Malmstrom R."/>
            <person name="Stieglmeier M."/>
            <person name="Klingl A."/>
            <person name="Woyke T."/>
            <person name="Ryan C.M."/>
            <person name="Banfield J.F."/>
        </authorList>
    </citation>
    <scope>NUCLEOTIDE SEQUENCE [LARGE SCALE GENOMIC DNA]</scope>
</reference>
<dbReference type="AlphaFoldDB" id="A0A2M7ANU2"/>
<name>A0A2M7ANU2_UNCKA</name>
<comment type="caution">
    <text evidence="1">The sequence shown here is derived from an EMBL/GenBank/DDBJ whole genome shotgun (WGS) entry which is preliminary data.</text>
</comment>
<organism evidence="1 2">
    <name type="scientific">candidate division WWE3 bacterium CG06_land_8_20_14_3_00_42_16</name>
    <dbReference type="NCBI Taxonomy" id="1975083"/>
    <lineage>
        <taxon>Bacteria</taxon>
        <taxon>Katanobacteria</taxon>
    </lineage>
</organism>
<gene>
    <name evidence="1" type="ORF">COS81_01700</name>
</gene>
<protein>
    <submittedName>
        <fullName evidence="1">Uncharacterized protein</fullName>
    </submittedName>
</protein>